<comment type="caution">
    <text evidence="1">The sequence shown here is derived from an EMBL/GenBank/DDBJ whole genome shotgun (WGS) entry which is preliminary data.</text>
</comment>
<accession>A0A396T2G4</accession>
<organism evidence="1 2">
    <name type="scientific">Lactobacillus bombicola</name>
    <dbReference type="NCBI Taxonomy" id="1505723"/>
    <lineage>
        <taxon>Bacteria</taxon>
        <taxon>Bacillati</taxon>
        <taxon>Bacillota</taxon>
        <taxon>Bacilli</taxon>
        <taxon>Lactobacillales</taxon>
        <taxon>Lactobacillaceae</taxon>
        <taxon>Lactobacillus</taxon>
    </lineage>
</organism>
<proteinExistence type="predicted"/>
<dbReference type="InterPro" id="IPR045633">
    <property type="entry name" value="DUF6414"/>
</dbReference>
<dbReference type="Proteomes" id="UP000265862">
    <property type="component" value="Unassembled WGS sequence"/>
</dbReference>
<sequence>MGRQSRRREKRNSIKSIKEYVYIDETEMNSVLAQLKDGIPRVISSVNQMSNEEAIENSKSNTGSVDSGFNIGIKGKVGYQKQNNSGTSSTESRMSQTAIETVYNDYAINIIEEELKKAELLKESANLSAGSFVKLTQKFSISDFNLMKQFTGNTSIANLIEDESDKDGFNTFRDSAIALQGLFPDTIFVKLNSSLILGNENDFRYSKPQLEATNFSDRKITVIGRVESVLTKEVIEQISSPFSEISDIPTDNESMEIMGKIMPLFSMYFLQALFNMKEEDRIIKPLAMYFE</sequence>
<dbReference type="AlphaFoldDB" id="A0A396T2G4"/>
<gene>
    <name evidence="1" type="ORF">DS835_08040</name>
</gene>
<dbReference type="Pfam" id="PF19952">
    <property type="entry name" value="DUF6414"/>
    <property type="match status" value="1"/>
</dbReference>
<dbReference type="EMBL" id="QOCV01000016">
    <property type="protein sequence ID" value="RHW52651.1"/>
    <property type="molecule type" value="Genomic_DNA"/>
</dbReference>
<evidence type="ECO:0000313" key="1">
    <source>
        <dbReference type="EMBL" id="RHW52651.1"/>
    </source>
</evidence>
<protein>
    <submittedName>
        <fullName evidence="1">Uncharacterized protein</fullName>
    </submittedName>
</protein>
<name>A0A396T2G4_9LACO</name>
<evidence type="ECO:0000313" key="2">
    <source>
        <dbReference type="Proteomes" id="UP000265862"/>
    </source>
</evidence>
<dbReference type="RefSeq" id="WP_118898339.1">
    <property type="nucleotide sequence ID" value="NZ_QOCV01000016.1"/>
</dbReference>
<reference evidence="1 2" key="1">
    <citation type="submission" date="2018-07" db="EMBL/GenBank/DDBJ databases">
        <title>Genome sequences of six Lactobacillus spp. isolated from bumble bee guts.</title>
        <authorList>
            <person name="Motta E.V.S."/>
            <person name="Moran N.A."/>
        </authorList>
    </citation>
    <scope>NUCLEOTIDE SEQUENCE [LARGE SCALE GENOMIC DNA]</scope>
    <source>
        <strain evidence="1 2">OCC3</strain>
    </source>
</reference>